<dbReference type="Gene3D" id="3.40.50.300">
    <property type="entry name" value="P-loop containing nucleotide triphosphate hydrolases"/>
    <property type="match status" value="1"/>
</dbReference>
<name>A0ABQ3W3G3_9LACO</name>
<evidence type="ECO:0000313" key="4">
    <source>
        <dbReference type="EMBL" id="GHW00948.1"/>
    </source>
</evidence>
<evidence type="ECO:0000259" key="3">
    <source>
        <dbReference type="Pfam" id="PF00005"/>
    </source>
</evidence>
<sequence>MLRVIAGLLTPKTGEVTVNGQLLTPGTYAPKTGALINAPVFLPNLSAFSNLSLLAKIKKQISADDIKHWMKQLELDPEDSTPVKKFSLGMNQKLGLIQALMEKEDVILLDEPLNGLDLKSKKLVLQLLETLHQEKPATTFVIVSHDKFFQDFATRFLYIDGDTITERGSFDDQLL</sequence>
<keyword evidence="2" id="KW-0067">ATP-binding</keyword>
<dbReference type="InterPro" id="IPR003439">
    <property type="entry name" value="ABC_transporter-like_ATP-bd"/>
</dbReference>
<evidence type="ECO:0000313" key="5">
    <source>
        <dbReference type="Proteomes" id="UP000616547"/>
    </source>
</evidence>
<protein>
    <recommendedName>
        <fullName evidence="3">ABC transporter domain-containing protein</fullName>
    </recommendedName>
</protein>
<comment type="caution">
    <text evidence="4">The sequence shown here is derived from an EMBL/GenBank/DDBJ whole genome shotgun (WGS) entry which is preliminary data.</text>
</comment>
<dbReference type="InterPro" id="IPR027417">
    <property type="entry name" value="P-loop_NTPase"/>
</dbReference>
<accession>A0ABQ3W3G3</accession>
<evidence type="ECO:0000256" key="2">
    <source>
        <dbReference type="ARBA" id="ARBA00022840"/>
    </source>
</evidence>
<feature type="domain" description="ABC transporter" evidence="3">
    <location>
        <begin position="2"/>
        <end position="114"/>
    </location>
</feature>
<dbReference type="PANTHER" id="PTHR43158">
    <property type="entry name" value="SKFA PEPTIDE EXPORT ATP-BINDING PROTEIN SKFE"/>
    <property type="match status" value="1"/>
</dbReference>
<dbReference type="SUPFAM" id="SSF52540">
    <property type="entry name" value="P-loop containing nucleoside triphosphate hydrolases"/>
    <property type="match status" value="1"/>
</dbReference>
<reference evidence="5" key="1">
    <citation type="submission" date="2021-01" db="EMBL/GenBank/DDBJ databases">
        <title>Draft genome sequence of Nasalis larvatus strain YZ03.</title>
        <authorList>
            <person name="Suzuki-Hashido N."/>
            <person name="Tsuchida S."/>
            <person name="Hayakawa T."/>
        </authorList>
    </citation>
    <scope>NUCLEOTIDE SEQUENCE [LARGE SCALE GENOMIC DNA]</scope>
    <source>
        <strain evidence="5">YZ03</strain>
    </source>
</reference>
<evidence type="ECO:0000256" key="1">
    <source>
        <dbReference type="ARBA" id="ARBA00022741"/>
    </source>
</evidence>
<keyword evidence="1" id="KW-0547">Nucleotide-binding</keyword>
<dbReference type="PANTHER" id="PTHR43158:SF7">
    <property type="entry name" value="ABC TRANSPORTER, ATP-BINDING PROTEIN"/>
    <property type="match status" value="1"/>
</dbReference>
<keyword evidence="5" id="KW-1185">Reference proteome</keyword>
<gene>
    <name evidence="4" type="ORF">lacNasYZ03_06350</name>
</gene>
<dbReference type="Proteomes" id="UP000616547">
    <property type="component" value="Unassembled WGS sequence"/>
</dbReference>
<proteinExistence type="predicted"/>
<dbReference type="EMBL" id="BOCI01000161">
    <property type="protein sequence ID" value="GHW00948.1"/>
    <property type="molecule type" value="Genomic_DNA"/>
</dbReference>
<organism evidence="4 5">
    <name type="scientific">Lactobacillus nasalidis</name>
    <dbReference type="NCBI Taxonomy" id="2797258"/>
    <lineage>
        <taxon>Bacteria</taxon>
        <taxon>Bacillati</taxon>
        <taxon>Bacillota</taxon>
        <taxon>Bacilli</taxon>
        <taxon>Lactobacillales</taxon>
        <taxon>Lactobacillaceae</taxon>
        <taxon>Lactobacillus</taxon>
    </lineage>
</organism>
<dbReference type="Pfam" id="PF00005">
    <property type="entry name" value="ABC_tran"/>
    <property type="match status" value="1"/>
</dbReference>